<reference evidence="1 2" key="1">
    <citation type="journal article" date="2010" name="Science">
        <title>Genomic comparison of the ants Camponotus floridanus and Harpegnathos saltator.</title>
        <authorList>
            <person name="Bonasio R."/>
            <person name="Zhang G."/>
            <person name="Ye C."/>
            <person name="Mutti N.S."/>
            <person name="Fang X."/>
            <person name="Qin N."/>
            <person name="Donahue G."/>
            <person name="Yang P."/>
            <person name="Li Q."/>
            <person name="Li C."/>
            <person name="Zhang P."/>
            <person name="Huang Z."/>
            <person name="Berger S.L."/>
            <person name="Reinberg D."/>
            <person name="Wang J."/>
            <person name="Liebig J."/>
        </authorList>
    </citation>
    <scope>NUCLEOTIDE SEQUENCE [LARGE SCALE GENOMIC DNA]</scope>
    <source>
        <strain evidence="2">C129</strain>
    </source>
</reference>
<sequence>KNINKDIEGFQSIYHPKVYDNCISAINIVAGYNDEEKMYKAPATASTLSTLIKQIGNIFIAECIKKEDAEKKKSVKDFLKLLTVDIGISVN</sequence>
<keyword evidence="2" id="KW-1185">Reference proteome</keyword>
<dbReference type="OMA" id="CISAINI"/>
<name>E2APW4_CAMFO</name>
<dbReference type="AlphaFoldDB" id="E2APW4"/>
<dbReference type="InParanoid" id="E2APW4"/>
<evidence type="ECO:0000313" key="2">
    <source>
        <dbReference type="Proteomes" id="UP000000311"/>
    </source>
</evidence>
<dbReference type="Proteomes" id="UP000000311">
    <property type="component" value="Unassembled WGS sequence"/>
</dbReference>
<dbReference type="OrthoDB" id="7701215at2759"/>
<feature type="non-terminal residue" evidence="1">
    <location>
        <position position="1"/>
    </location>
</feature>
<accession>E2APW4</accession>
<protein>
    <submittedName>
        <fullName evidence="1">Uncharacterized protein</fullName>
    </submittedName>
</protein>
<proteinExistence type="predicted"/>
<evidence type="ECO:0000313" key="1">
    <source>
        <dbReference type="EMBL" id="EFN64525.1"/>
    </source>
</evidence>
<feature type="non-terminal residue" evidence="1">
    <location>
        <position position="91"/>
    </location>
</feature>
<organism evidence="2">
    <name type="scientific">Camponotus floridanus</name>
    <name type="common">Florida carpenter ant</name>
    <dbReference type="NCBI Taxonomy" id="104421"/>
    <lineage>
        <taxon>Eukaryota</taxon>
        <taxon>Metazoa</taxon>
        <taxon>Ecdysozoa</taxon>
        <taxon>Arthropoda</taxon>
        <taxon>Hexapoda</taxon>
        <taxon>Insecta</taxon>
        <taxon>Pterygota</taxon>
        <taxon>Neoptera</taxon>
        <taxon>Endopterygota</taxon>
        <taxon>Hymenoptera</taxon>
        <taxon>Apocrita</taxon>
        <taxon>Aculeata</taxon>
        <taxon>Formicoidea</taxon>
        <taxon>Formicidae</taxon>
        <taxon>Formicinae</taxon>
        <taxon>Camponotus</taxon>
    </lineage>
</organism>
<gene>
    <name evidence="1" type="ORF">EAG_00132</name>
</gene>
<dbReference type="EMBL" id="GL441613">
    <property type="protein sequence ID" value="EFN64525.1"/>
    <property type="molecule type" value="Genomic_DNA"/>
</dbReference>